<sequence>MPHTDGWSFECQMNACLLGSFFFMASYGQRCEVLGLGMFPFPSTQVYYQEAL</sequence>
<dbReference type="AlphaFoldDB" id="A2Q5S1"/>
<name>A2Q5S1_MEDTR</name>
<dbReference type="EMBL" id="AC168204">
    <property type="protein sequence ID" value="ABN08941.1"/>
    <property type="molecule type" value="Genomic_DNA"/>
</dbReference>
<protein>
    <submittedName>
        <fullName evidence="1">Uncharacterized protein</fullName>
    </submittedName>
</protein>
<gene>
    <name evidence="1" type="ORF">MtrDRAFT_AC168204g1v2</name>
</gene>
<reference evidence="1" key="2">
    <citation type="submission" date="2007-03" db="EMBL/GenBank/DDBJ databases">
        <authorList>
            <consortium name="The International Medicago Genome Annotation Group"/>
        </authorList>
    </citation>
    <scope>NUCLEOTIDE SEQUENCE</scope>
</reference>
<organism evidence="1">
    <name type="scientific">Medicago truncatula</name>
    <name type="common">Barrel medic</name>
    <name type="synonym">Medicago tribuloides</name>
    <dbReference type="NCBI Taxonomy" id="3880"/>
    <lineage>
        <taxon>Eukaryota</taxon>
        <taxon>Viridiplantae</taxon>
        <taxon>Streptophyta</taxon>
        <taxon>Embryophyta</taxon>
        <taxon>Tracheophyta</taxon>
        <taxon>Spermatophyta</taxon>
        <taxon>Magnoliopsida</taxon>
        <taxon>eudicotyledons</taxon>
        <taxon>Gunneridae</taxon>
        <taxon>Pentapetalae</taxon>
        <taxon>rosids</taxon>
        <taxon>fabids</taxon>
        <taxon>Fabales</taxon>
        <taxon>Fabaceae</taxon>
        <taxon>Papilionoideae</taxon>
        <taxon>50 kb inversion clade</taxon>
        <taxon>NPAAA clade</taxon>
        <taxon>Hologalegina</taxon>
        <taxon>IRL clade</taxon>
        <taxon>Trifolieae</taxon>
        <taxon>Medicago</taxon>
    </lineage>
</organism>
<reference evidence="1" key="1">
    <citation type="submission" date="2005-09" db="EMBL/GenBank/DDBJ databases">
        <authorList>
            <person name="Town C.D."/>
        </authorList>
    </citation>
    <scope>NUCLEOTIDE SEQUENCE</scope>
</reference>
<evidence type="ECO:0000313" key="1">
    <source>
        <dbReference type="EMBL" id="ABN08941.1"/>
    </source>
</evidence>
<accession>A2Q5S1</accession>
<proteinExistence type="predicted"/>